<evidence type="ECO:0000313" key="2">
    <source>
        <dbReference type="Proteomes" id="UP000242814"/>
    </source>
</evidence>
<reference evidence="1 2" key="1">
    <citation type="submission" date="2016-06" db="EMBL/GenBank/DDBJ databases">
        <authorList>
            <person name="Kjaerup R.B."/>
            <person name="Dalgaard T.S."/>
            <person name="Juul-Madsen H.R."/>
        </authorList>
    </citation>
    <scope>NUCLEOTIDE SEQUENCE [LARGE SCALE GENOMIC DNA]</scope>
    <source>
        <strain evidence="1 2">Pb300</strain>
    </source>
</reference>
<proteinExistence type="predicted"/>
<dbReference type="Proteomes" id="UP000242814">
    <property type="component" value="Unassembled WGS sequence"/>
</dbReference>
<evidence type="ECO:0000313" key="1">
    <source>
        <dbReference type="EMBL" id="ODH28873.1"/>
    </source>
</evidence>
<dbReference type="SUPFAM" id="SSF52949">
    <property type="entry name" value="Macro domain-like"/>
    <property type="match status" value="1"/>
</dbReference>
<name>A0A1D2JEY8_PARBR</name>
<comment type="caution">
    <text evidence="1">The sequence shown here is derived from an EMBL/GenBank/DDBJ whole genome shotgun (WGS) entry which is preliminary data.</text>
</comment>
<dbReference type="EMBL" id="LZYO01000140">
    <property type="protein sequence ID" value="ODH28873.1"/>
    <property type="molecule type" value="Genomic_DNA"/>
</dbReference>
<organism evidence="1 2">
    <name type="scientific">Paracoccidioides brasiliensis</name>
    <dbReference type="NCBI Taxonomy" id="121759"/>
    <lineage>
        <taxon>Eukaryota</taxon>
        <taxon>Fungi</taxon>
        <taxon>Dikarya</taxon>
        <taxon>Ascomycota</taxon>
        <taxon>Pezizomycotina</taxon>
        <taxon>Eurotiomycetes</taxon>
        <taxon>Eurotiomycetidae</taxon>
        <taxon>Onygenales</taxon>
        <taxon>Ajellomycetaceae</taxon>
        <taxon>Paracoccidioides</taxon>
    </lineage>
</organism>
<accession>A0A1D2JEY8</accession>
<gene>
    <name evidence="1" type="ORF">ACO22_03862</name>
</gene>
<dbReference type="InterPro" id="IPR043472">
    <property type="entry name" value="Macro_dom-like"/>
</dbReference>
<dbReference type="Gene3D" id="3.40.220.10">
    <property type="entry name" value="Leucine Aminopeptidase, subunit E, domain 1"/>
    <property type="match status" value="1"/>
</dbReference>
<protein>
    <submittedName>
        <fullName evidence="1">Uncharacterized protein</fullName>
    </submittedName>
</protein>
<sequence>MSSAPIPIPNPNPLVNLPEFLLLCMEEENITAFKNALNTHWPSLSVSPANSPQKIKITPLHERLDSNLLTETFDLIVSPANFYGRLDTEIARTAPWGCRWVALCPNMRMPETENWDREVVYKCMWSLLCEVEKWNKDVREGVERGGRVQGEGDREGDGGERKRIDRVLMPPLEVGVGNVSKEKWPGQVVLALKHFVDALERHERWMRLEWSTIGRESFEVKKMWHEEQKAWDDW</sequence>
<dbReference type="AlphaFoldDB" id="A0A1D2JEY8"/>
<dbReference type="VEuPathDB" id="FungiDB:PADG_00431"/>
<dbReference type="VEuPathDB" id="FungiDB:PABG_02035"/>